<dbReference type="Proteomes" id="UP000038204">
    <property type="component" value="Unassembled WGS sequence"/>
</dbReference>
<gene>
    <name evidence="1" type="ORF">ERS008667_01540</name>
</gene>
<evidence type="ECO:0000313" key="2">
    <source>
        <dbReference type="Proteomes" id="UP000038204"/>
    </source>
</evidence>
<dbReference type="RefSeq" id="WP_011192241.1">
    <property type="nucleotide sequence ID" value="NZ_CQBK01000009.1"/>
</dbReference>
<proteinExistence type="predicted"/>
<dbReference type="AlphaFoldDB" id="A0A0T9PSG7"/>
<evidence type="ECO:0000313" key="1">
    <source>
        <dbReference type="EMBL" id="CNH79440.1"/>
    </source>
</evidence>
<dbReference type="EMBL" id="CQBK01000009">
    <property type="protein sequence ID" value="CNH79440.1"/>
    <property type="molecule type" value="Genomic_DNA"/>
</dbReference>
<sequence length="142" mass="16722">MMDEELNLSTGCYFKEDDRGDHTACIIWLMRSRAEIRSGNPYLPMPKPIYHSDERWRGLPQVDTVDIGIRKRYSLEILLAIYQFHRAGHNENLIASDTGIPVTTIRKMLEHKTQNQRKAWQLAHQLRIPSKRDIINRLIREV</sequence>
<name>A0A0T9PSG7_9GAMM</name>
<organism evidence="1 2">
    <name type="scientific">Yersinia similis</name>
    <dbReference type="NCBI Taxonomy" id="367190"/>
    <lineage>
        <taxon>Bacteria</taxon>
        <taxon>Pseudomonadati</taxon>
        <taxon>Pseudomonadota</taxon>
        <taxon>Gammaproteobacteria</taxon>
        <taxon>Enterobacterales</taxon>
        <taxon>Yersiniaceae</taxon>
        <taxon>Yersinia</taxon>
    </lineage>
</organism>
<protein>
    <submittedName>
        <fullName evidence="1">Uncharacterized protein</fullName>
    </submittedName>
</protein>
<accession>A0A0T9PSG7</accession>
<reference evidence="1 2" key="1">
    <citation type="submission" date="2015-03" db="EMBL/GenBank/DDBJ databases">
        <authorList>
            <person name="Murphy D."/>
        </authorList>
    </citation>
    <scope>NUCLEOTIDE SEQUENCE [LARGE SCALE GENOMIC DNA]</scope>
    <source>
        <strain evidence="1 2">Y233</strain>
    </source>
</reference>